<feature type="non-terminal residue" evidence="7">
    <location>
        <position position="279"/>
    </location>
</feature>
<evidence type="ECO:0000259" key="6">
    <source>
        <dbReference type="PROSITE" id="PS51007"/>
    </source>
</evidence>
<organism evidence="7">
    <name type="scientific">marine metagenome</name>
    <dbReference type="NCBI Taxonomy" id="408172"/>
    <lineage>
        <taxon>unclassified sequences</taxon>
        <taxon>metagenomes</taxon>
        <taxon>ecological metagenomes</taxon>
    </lineage>
</organism>
<keyword evidence="3" id="KW-0479">Metal-binding</keyword>
<dbReference type="InterPro" id="IPR050597">
    <property type="entry name" value="Cytochrome_c_Oxidase_Subunit"/>
</dbReference>
<dbReference type="SUPFAM" id="SSF46626">
    <property type="entry name" value="Cytochrome c"/>
    <property type="match status" value="1"/>
</dbReference>
<dbReference type="AlphaFoldDB" id="A0A382T1U8"/>
<name>A0A382T1U8_9ZZZZ</name>
<protein>
    <recommendedName>
        <fullName evidence="6">Cytochrome c domain-containing protein</fullName>
    </recommendedName>
</protein>
<dbReference type="InterPro" id="IPR009056">
    <property type="entry name" value="Cyt_c-like_dom"/>
</dbReference>
<dbReference type="Gene3D" id="1.10.760.10">
    <property type="entry name" value="Cytochrome c-like domain"/>
    <property type="match status" value="1"/>
</dbReference>
<proteinExistence type="predicted"/>
<dbReference type="PROSITE" id="PS51257">
    <property type="entry name" value="PROKAR_LIPOPROTEIN"/>
    <property type="match status" value="1"/>
</dbReference>
<dbReference type="EMBL" id="UINC01133291">
    <property type="protein sequence ID" value="SVD16139.1"/>
    <property type="molecule type" value="Genomic_DNA"/>
</dbReference>
<dbReference type="PANTHER" id="PTHR33751:SF9">
    <property type="entry name" value="CYTOCHROME C4"/>
    <property type="match status" value="1"/>
</dbReference>
<evidence type="ECO:0000313" key="7">
    <source>
        <dbReference type="EMBL" id="SVD16139.1"/>
    </source>
</evidence>
<feature type="domain" description="Cytochrome c" evidence="6">
    <location>
        <begin position="97"/>
        <end position="183"/>
    </location>
</feature>
<keyword evidence="4" id="KW-0249">Electron transport</keyword>
<dbReference type="GO" id="GO:0046872">
    <property type="term" value="F:metal ion binding"/>
    <property type="evidence" value="ECO:0007669"/>
    <property type="project" value="UniProtKB-KW"/>
</dbReference>
<keyword evidence="2" id="KW-0349">Heme</keyword>
<gene>
    <name evidence="7" type="ORF">METZ01_LOCUS368993</name>
</gene>
<evidence type="ECO:0000256" key="5">
    <source>
        <dbReference type="ARBA" id="ARBA00023004"/>
    </source>
</evidence>
<dbReference type="PANTHER" id="PTHR33751">
    <property type="entry name" value="CBB3-TYPE CYTOCHROME C OXIDASE SUBUNIT FIXP"/>
    <property type="match status" value="1"/>
</dbReference>
<accession>A0A382T1U8</accession>
<evidence type="ECO:0000256" key="1">
    <source>
        <dbReference type="ARBA" id="ARBA00022448"/>
    </source>
</evidence>
<keyword evidence="5" id="KW-0408">Iron</keyword>
<evidence type="ECO:0000256" key="4">
    <source>
        <dbReference type="ARBA" id="ARBA00022982"/>
    </source>
</evidence>
<sequence>MKIRILIGAAVLGGLITACASGVPIESTGSLPDTESANSILPWAFVLNDPPPDDAEAPDPDEIVSVPGSALSMLRSDININNGPPDWHPDGHPTMPELVARGGGEGVVACGYCHLPNGQGKPENAGLAGQPLEYIIQQMKDYQNGLRRTGEPRMGPPAFMMRIGAATSDEQARAAAEYFAAIEFKPWIRVVETSMVPVTRFAGSIHQVVEGGGMEPIGIRVVEMPEDLRRTQLRDDASGFIAYVPEGALERGAHLVNTGGDGRTVSCTICHGADLRGIG</sequence>
<keyword evidence="1" id="KW-0813">Transport</keyword>
<dbReference type="InterPro" id="IPR036909">
    <property type="entry name" value="Cyt_c-like_dom_sf"/>
</dbReference>
<dbReference type="PROSITE" id="PS51007">
    <property type="entry name" value="CYTC"/>
    <property type="match status" value="1"/>
</dbReference>
<reference evidence="7" key="1">
    <citation type="submission" date="2018-05" db="EMBL/GenBank/DDBJ databases">
        <authorList>
            <person name="Lanie J.A."/>
            <person name="Ng W.-L."/>
            <person name="Kazmierczak K.M."/>
            <person name="Andrzejewski T.M."/>
            <person name="Davidsen T.M."/>
            <person name="Wayne K.J."/>
            <person name="Tettelin H."/>
            <person name="Glass J.I."/>
            <person name="Rusch D."/>
            <person name="Podicherti R."/>
            <person name="Tsui H.-C.T."/>
            <person name="Winkler M.E."/>
        </authorList>
    </citation>
    <scope>NUCLEOTIDE SEQUENCE</scope>
</reference>
<evidence type="ECO:0000256" key="2">
    <source>
        <dbReference type="ARBA" id="ARBA00022617"/>
    </source>
</evidence>
<evidence type="ECO:0000256" key="3">
    <source>
        <dbReference type="ARBA" id="ARBA00022723"/>
    </source>
</evidence>
<dbReference type="GO" id="GO:0020037">
    <property type="term" value="F:heme binding"/>
    <property type="evidence" value="ECO:0007669"/>
    <property type="project" value="InterPro"/>
</dbReference>
<dbReference type="GO" id="GO:0009055">
    <property type="term" value="F:electron transfer activity"/>
    <property type="evidence" value="ECO:0007669"/>
    <property type="project" value="InterPro"/>
</dbReference>